<evidence type="ECO:0000259" key="7">
    <source>
        <dbReference type="SMART" id="SM00900"/>
    </source>
</evidence>
<evidence type="ECO:0000256" key="1">
    <source>
        <dbReference type="ARBA" id="ARBA00022448"/>
    </source>
</evidence>
<keyword evidence="6" id="KW-0812">Transmembrane</keyword>
<keyword evidence="3 6" id="KW-0285">Flavoprotein</keyword>
<reference evidence="9" key="1">
    <citation type="submission" date="2016-10" db="EMBL/GenBank/DDBJ databases">
        <authorList>
            <person name="Varghese N."/>
            <person name="Submissions S."/>
        </authorList>
    </citation>
    <scope>NUCLEOTIDE SEQUENCE [LARGE SCALE GENOMIC DNA]</scope>
    <source>
        <strain evidence="9">VPI 5359</strain>
    </source>
</reference>
<dbReference type="GO" id="GO:0022900">
    <property type="term" value="P:electron transport chain"/>
    <property type="evidence" value="ECO:0007669"/>
    <property type="project" value="UniProtKB-UniRule"/>
</dbReference>
<dbReference type="NCBIfam" id="TIGR01947">
    <property type="entry name" value="rnfG"/>
    <property type="match status" value="1"/>
</dbReference>
<keyword evidence="6" id="KW-1133">Transmembrane helix</keyword>
<evidence type="ECO:0000313" key="9">
    <source>
        <dbReference type="Proteomes" id="UP000199652"/>
    </source>
</evidence>
<keyword evidence="6" id="KW-1278">Translocase</keyword>
<feature type="modified residue" description="FMN phosphoryl threonine" evidence="6">
    <location>
        <position position="182"/>
    </location>
</feature>
<evidence type="ECO:0000256" key="3">
    <source>
        <dbReference type="ARBA" id="ARBA00022630"/>
    </source>
</evidence>
<dbReference type="InterPro" id="IPR010209">
    <property type="entry name" value="Ion_transpt_RnfG/RsxG"/>
</dbReference>
<proteinExistence type="inferred from homology"/>
<dbReference type="STRING" id="1528.SAMN04488579_12214"/>
<keyword evidence="9" id="KW-1185">Reference proteome</keyword>
<organism evidence="8 9">
    <name type="scientific">Eubacterium barkeri</name>
    <name type="common">Clostridium barkeri</name>
    <dbReference type="NCBI Taxonomy" id="1528"/>
    <lineage>
        <taxon>Bacteria</taxon>
        <taxon>Bacillati</taxon>
        <taxon>Bacillota</taxon>
        <taxon>Clostridia</taxon>
        <taxon>Eubacteriales</taxon>
        <taxon>Eubacteriaceae</taxon>
        <taxon>Eubacterium</taxon>
    </lineage>
</organism>
<keyword evidence="2 6" id="KW-0597">Phosphoprotein</keyword>
<comment type="cofactor">
    <cofactor evidence="6">
        <name>FMN</name>
        <dbReference type="ChEBI" id="CHEBI:58210"/>
    </cofactor>
</comment>
<sequence>MSDKTKVQIDWKTVGRLALILFIITAVAALLLALTNSVTKDAIAKQTEEKNIEARQMVLPEAVDFEAVPGVEDIAKEAVGDNANIVAEVYAGYKDGQLVGYTVKTVPKGYGGEVETLTGISTDGQVTGITILSNDETAGLGARATETTYQDQYKGLDATQEIAVVKGGGAAGNQINAITGATITSKAVTLGVNTSTKIYKAIVGGQK</sequence>
<evidence type="ECO:0000313" key="8">
    <source>
        <dbReference type="EMBL" id="SDY24916.1"/>
    </source>
</evidence>
<comment type="subcellular location">
    <subcellularLocation>
        <location evidence="6">Cell membrane</location>
        <topology evidence="6">Single-pass membrane protein</topology>
    </subcellularLocation>
</comment>
<dbReference type="SMART" id="SM00900">
    <property type="entry name" value="FMN_bind"/>
    <property type="match status" value="1"/>
</dbReference>
<gene>
    <name evidence="6" type="primary">rnfG</name>
    <name evidence="8" type="ORF">SAMN04488579_12214</name>
</gene>
<keyword evidence="1 6" id="KW-0813">Transport</keyword>
<dbReference type="GO" id="GO:0010181">
    <property type="term" value="F:FMN binding"/>
    <property type="evidence" value="ECO:0007669"/>
    <property type="project" value="InterPro"/>
</dbReference>
<dbReference type="InterPro" id="IPR007329">
    <property type="entry name" value="FMN-bd"/>
</dbReference>
<dbReference type="PANTHER" id="PTHR36118">
    <property type="entry name" value="ION-TRANSLOCATING OXIDOREDUCTASE COMPLEX SUBUNIT G"/>
    <property type="match status" value="1"/>
</dbReference>
<dbReference type="Proteomes" id="UP000199652">
    <property type="component" value="Unassembled WGS sequence"/>
</dbReference>
<keyword evidence="4 6" id="KW-0288">FMN</keyword>
<dbReference type="AlphaFoldDB" id="A0A1H3IAZ7"/>
<evidence type="ECO:0000256" key="6">
    <source>
        <dbReference type="HAMAP-Rule" id="MF_00479"/>
    </source>
</evidence>
<dbReference type="EMBL" id="FNOU01000022">
    <property type="protein sequence ID" value="SDY24916.1"/>
    <property type="molecule type" value="Genomic_DNA"/>
</dbReference>
<keyword evidence="5 6" id="KW-0249">Electron transport</keyword>
<comment type="similarity">
    <text evidence="6">Belongs to the RnfG family.</text>
</comment>
<dbReference type="Pfam" id="PF04205">
    <property type="entry name" value="FMN_bind"/>
    <property type="match status" value="1"/>
</dbReference>
<dbReference type="HAMAP" id="MF_00479">
    <property type="entry name" value="RsxG_RnfG"/>
    <property type="match status" value="1"/>
</dbReference>
<dbReference type="GO" id="GO:0005886">
    <property type="term" value="C:plasma membrane"/>
    <property type="evidence" value="ECO:0007669"/>
    <property type="project" value="UniProtKB-SubCell"/>
</dbReference>
<accession>A0A1H3IAZ7</accession>
<evidence type="ECO:0000256" key="4">
    <source>
        <dbReference type="ARBA" id="ARBA00022643"/>
    </source>
</evidence>
<dbReference type="PIRSF" id="PIRSF006091">
    <property type="entry name" value="E_trnsport_RnfG"/>
    <property type="match status" value="1"/>
</dbReference>
<dbReference type="EC" id="7.-.-.-" evidence="6"/>
<name>A0A1H3IAZ7_EUBBA</name>
<protein>
    <recommendedName>
        <fullName evidence="6">Ion-translocating oxidoreductase complex subunit G</fullName>
        <ecNumber evidence="6">7.-.-.-</ecNumber>
    </recommendedName>
    <alternativeName>
        <fullName evidence="6">Rnf electron transport complex subunit G</fullName>
    </alternativeName>
</protein>
<dbReference type="RefSeq" id="WP_090246551.1">
    <property type="nucleotide sequence ID" value="NZ_FNOU01000022.1"/>
</dbReference>
<evidence type="ECO:0000256" key="2">
    <source>
        <dbReference type="ARBA" id="ARBA00022553"/>
    </source>
</evidence>
<comment type="function">
    <text evidence="6">Part of a membrane-bound complex that couples electron transfer with translocation of ions across the membrane.</text>
</comment>
<dbReference type="GO" id="GO:0009055">
    <property type="term" value="F:electron transfer activity"/>
    <property type="evidence" value="ECO:0007669"/>
    <property type="project" value="InterPro"/>
</dbReference>
<comment type="subunit">
    <text evidence="6">The complex is composed of six subunits: RnfA, RnfB, RnfC, RnfD, RnfE and RnfG.</text>
</comment>
<evidence type="ECO:0000256" key="5">
    <source>
        <dbReference type="ARBA" id="ARBA00022982"/>
    </source>
</evidence>
<keyword evidence="6" id="KW-0472">Membrane</keyword>
<keyword evidence="6" id="KW-1003">Cell membrane</keyword>
<dbReference type="OrthoDB" id="9787579at2"/>
<dbReference type="PANTHER" id="PTHR36118:SF1">
    <property type="entry name" value="ION-TRANSLOCATING OXIDOREDUCTASE COMPLEX SUBUNIT G"/>
    <property type="match status" value="1"/>
</dbReference>
<feature type="domain" description="FMN-binding" evidence="7">
    <location>
        <begin position="109"/>
        <end position="199"/>
    </location>
</feature>